<evidence type="ECO:0000256" key="1">
    <source>
        <dbReference type="SAM" id="MobiDB-lite"/>
    </source>
</evidence>
<reference evidence="2" key="1">
    <citation type="journal article" date="2019" name="Plant J.">
        <title>Chlorella vulgaris genome assembly and annotation reveals the molecular basis for metabolic acclimation to high light conditions.</title>
        <authorList>
            <person name="Cecchin M."/>
            <person name="Marcolungo L."/>
            <person name="Rossato M."/>
            <person name="Girolomoni L."/>
            <person name="Cosentino E."/>
            <person name="Cuine S."/>
            <person name="Li-Beisson Y."/>
            <person name="Delledonne M."/>
            <person name="Ballottari M."/>
        </authorList>
    </citation>
    <scope>NUCLEOTIDE SEQUENCE</scope>
    <source>
        <strain evidence="2">211/11P</strain>
    </source>
</reference>
<reference evidence="2" key="2">
    <citation type="submission" date="2020-11" db="EMBL/GenBank/DDBJ databases">
        <authorList>
            <person name="Cecchin M."/>
            <person name="Marcolungo L."/>
            <person name="Rossato M."/>
            <person name="Girolomoni L."/>
            <person name="Cosentino E."/>
            <person name="Cuine S."/>
            <person name="Li-Beisson Y."/>
            <person name="Delledonne M."/>
            <person name="Ballottari M."/>
        </authorList>
    </citation>
    <scope>NUCLEOTIDE SEQUENCE</scope>
    <source>
        <strain evidence="2">211/11P</strain>
        <tissue evidence="2">Whole cell</tissue>
    </source>
</reference>
<feature type="compositionally biased region" description="Basic residues" evidence="1">
    <location>
        <begin position="9"/>
        <end position="26"/>
    </location>
</feature>
<feature type="region of interest" description="Disordered" evidence="1">
    <location>
        <begin position="1"/>
        <end position="66"/>
    </location>
</feature>
<comment type="caution">
    <text evidence="2">The sequence shown here is derived from an EMBL/GenBank/DDBJ whole genome shotgun (WGS) entry which is preliminary data.</text>
</comment>
<protein>
    <submittedName>
        <fullName evidence="2">Uncharacterized protein</fullName>
    </submittedName>
</protein>
<keyword evidence="3" id="KW-1185">Reference proteome</keyword>
<dbReference type="Proteomes" id="UP001055712">
    <property type="component" value="Unassembled WGS sequence"/>
</dbReference>
<dbReference type="OrthoDB" id="511452at2759"/>
<evidence type="ECO:0000313" key="3">
    <source>
        <dbReference type="Proteomes" id="UP001055712"/>
    </source>
</evidence>
<organism evidence="2 3">
    <name type="scientific">Chlorella vulgaris</name>
    <name type="common">Green alga</name>
    <dbReference type="NCBI Taxonomy" id="3077"/>
    <lineage>
        <taxon>Eukaryota</taxon>
        <taxon>Viridiplantae</taxon>
        <taxon>Chlorophyta</taxon>
        <taxon>core chlorophytes</taxon>
        <taxon>Trebouxiophyceae</taxon>
        <taxon>Chlorellales</taxon>
        <taxon>Chlorellaceae</taxon>
        <taxon>Chlorella clade</taxon>
        <taxon>Chlorella</taxon>
    </lineage>
</organism>
<accession>A0A9D4TW06</accession>
<feature type="compositionally biased region" description="Basic and acidic residues" evidence="1">
    <location>
        <begin position="46"/>
        <end position="66"/>
    </location>
</feature>
<feature type="region of interest" description="Disordered" evidence="1">
    <location>
        <begin position="86"/>
        <end position="139"/>
    </location>
</feature>
<proteinExistence type="predicted"/>
<gene>
    <name evidence="2" type="ORF">D9Q98_002220</name>
</gene>
<dbReference type="EMBL" id="SIDB01000002">
    <property type="protein sequence ID" value="KAI3436163.1"/>
    <property type="molecule type" value="Genomic_DNA"/>
</dbReference>
<name>A0A9D4TW06_CHLVU</name>
<dbReference type="AlphaFoldDB" id="A0A9D4TW06"/>
<sequence>MLSSVSPRTHLHSASRVGQGHRRQCRRVTAFATPLAEEGPGSGRRHYPDPEHQQYDVRRPDTEHHDLMSTEDCYRLFPAVIHSSTPLRIDDHEPAGISTQRIGDAGPSTGLRRRPAPTDSSTSAQQLPYPDTRPTDLRREVLARHAPELLLAQQQLLQQRRPEA</sequence>
<evidence type="ECO:0000313" key="2">
    <source>
        <dbReference type="EMBL" id="KAI3436163.1"/>
    </source>
</evidence>